<protein>
    <submittedName>
        <fullName evidence="1">Uncharacterized protein</fullName>
    </submittedName>
</protein>
<comment type="caution">
    <text evidence="1">The sequence shown here is derived from an EMBL/GenBank/DDBJ whole genome shotgun (WGS) entry which is preliminary data.</text>
</comment>
<proteinExistence type="predicted"/>
<name>A0A4U2YN17_9BACI</name>
<organism evidence="1 2">
    <name type="scientific">Lysinibacillus mangiferihumi</name>
    <dbReference type="NCBI Taxonomy" id="1130819"/>
    <lineage>
        <taxon>Bacteria</taxon>
        <taxon>Bacillati</taxon>
        <taxon>Bacillota</taxon>
        <taxon>Bacilli</taxon>
        <taxon>Bacillales</taxon>
        <taxon>Bacillaceae</taxon>
        <taxon>Lysinibacillus</taxon>
    </lineage>
</organism>
<evidence type="ECO:0000313" key="1">
    <source>
        <dbReference type="EMBL" id="TKI62022.1"/>
    </source>
</evidence>
<dbReference type="EMBL" id="SZPU01000079">
    <property type="protein sequence ID" value="TKI62022.1"/>
    <property type="molecule type" value="Genomic_DNA"/>
</dbReference>
<sequence>MSDSNKYIDVFGLISETSKGFHVYGLYEKGTSKPYYIVLQMNLREEQENIVNLADLIEDQE</sequence>
<dbReference type="AlphaFoldDB" id="A0A4U2YN17"/>
<evidence type="ECO:0000313" key="2">
    <source>
        <dbReference type="Proteomes" id="UP000308744"/>
    </source>
</evidence>
<reference evidence="1 2" key="1">
    <citation type="submission" date="2019-04" db="EMBL/GenBank/DDBJ databases">
        <title>Lysinibacillus genome sequencing.</title>
        <authorList>
            <person name="Dunlap C."/>
        </authorList>
    </citation>
    <scope>NUCLEOTIDE SEQUENCE [LARGE SCALE GENOMIC DNA]</scope>
    <source>
        <strain evidence="1 2">CCTCC AB 2010389</strain>
    </source>
</reference>
<accession>A0A4U2YN17</accession>
<gene>
    <name evidence="1" type="ORF">FC756_19330</name>
</gene>
<keyword evidence="2" id="KW-1185">Reference proteome</keyword>
<dbReference type="RefSeq" id="WP_107897724.1">
    <property type="nucleotide sequence ID" value="NZ_PYWM01000054.1"/>
</dbReference>
<dbReference type="Proteomes" id="UP000308744">
    <property type="component" value="Unassembled WGS sequence"/>
</dbReference>